<dbReference type="KEGG" id="ntp:CRH09_15475"/>
<gene>
    <name evidence="3" type="ORF">CRH09_15475</name>
</gene>
<dbReference type="RefSeq" id="WP_098698647.1">
    <property type="nucleotide sequence ID" value="NZ_CP023778.1"/>
</dbReference>
<dbReference type="EMBL" id="CP023778">
    <property type="protein sequence ID" value="ATL71806.1"/>
    <property type="molecule type" value="Genomic_DNA"/>
</dbReference>
<evidence type="ECO:0000256" key="2">
    <source>
        <dbReference type="SAM" id="SignalP"/>
    </source>
</evidence>
<organism evidence="3 4">
    <name type="scientific">Nocardia terpenica</name>
    <dbReference type="NCBI Taxonomy" id="455432"/>
    <lineage>
        <taxon>Bacteria</taxon>
        <taxon>Bacillati</taxon>
        <taxon>Actinomycetota</taxon>
        <taxon>Actinomycetes</taxon>
        <taxon>Mycobacteriales</taxon>
        <taxon>Nocardiaceae</taxon>
        <taxon>Nocardia</taxon>
    </lineage>
</organism>
<keyword evidence="2" id="KW-0732">Signal</keyword>
<dbReference type="Pfam" id="PF12079">
    <property type="entry name" value="DUF3558"/>
    <property type="match status" value="1"/>
</dbReference>
<protein>
    <recommendedName>
        <fullName evidence="5">DUF3558 domain-containing protein</fullName>
    </recommendedName>
</protein>
<accession>A0A291RW92</accession>
<feature type="chain" id="PRO_5039347440" description="DUF3558 domain-containing protein" evidence="2">
    <location>
        <begin position="23"/>
        <end position="189"/>
    </location>
</feature>
<feature type="compositionally biased region" description="Basic and acidic residues" evidence="1">
    <location>
        <begin position="61"/>
        <end position="71"/>
    </location>
</feature>
<dbReference type="GeneID" id="88358783"/>
<sequence length="189" mass="19703">MISRGTMVAAALTLAASLPLSGCGSSNRPATQPSASSTSALAADVPRGYDPCNDVPQSVLDSEKLQGRDNSDSNAGGGVKWRGCMWARANGNGYTVAIRTTNLTVDAVRAKNFPEAQDLTVDGRRAISTRQFDGPDIKEACTLNVEMKGGTLEFNVDNPPSNPDTGSMDACQIARTLADKVVPTVPATS</sequence>
<dbReference type="InterPro" id="IPR024520">
    <property type="entry name" value="DUF3558"/>
</dbReference>
<dbReference type="AlphaFoldDB" id="A0A291RW92"/>
<feature type="signal peptide" evidence="2">
    <location>
        <begin position="1"/>
        <end position="22"/>
    </location>
</feature>
<feature type="compositionally biased region" description="Polar residues" evidence="1">
    <location>
        <begin position="23"/>
        <end position="33"/>
    </location>
</feature>
<evidence type="ECO:0000313" key="4">
    <source>
        <dbReference type="Proteomes" id="UP000221961"/>
    </source>
</evidence>
<evidence type="ECO:0000313" key="3">
    <source>
        <dbReference type="EMBL" id="ATL71806.1"/>
    </source>
</evidence>
<proteinExistence type="predicted"/>
<reference evidence="3 4" key="1">
    <citation type="submission" date="2017-10" db="EMBL/GenBank/DDBJ databases">
        <title>Comparative genomics between pathogenic Norcardia.</title>
        <authorList>
            <person name="Zeng L."/>
        </authorList>
    </citation>
    <scope>NUCLEOTIDE SEQUENCE [LARGE SCALE GENOMIC DNA]</scope>
    <source>
        <strain evidence="3 4">NC_YFY_NT001</strain>
    </source>
</reference>
<feature type="region of interest" description="Disordered" evidence="1">
    <location>
        <begin position="23"/>
        <end position="76"/>
    </location>
</feature>
<name>A0A291RW92_9NOCA</name>
<evidence type="ECO:0000256" key="1">
    <source>
        <dbReference type="SAM" id="MobiDB-lite"/>
    </source>
</evidence>
<dbReference type="Proteomes" id="UP000221961">
    <property type="component" value="Chromosome"/>
</dbReference>
<feature type="compositionally biased region" description="Low complexity" evidence="1">
    <location>
        <begin position="34"/>
        <end position="43"/>
    </location>
</feature>
<evidence type="ECO:0008006" key="5">
    <source>
        <dbReference type="Google" id="ProtNLM"/>
    </source>
</evidence>